<evidence type="ECO:0000313" key="3">
    <source>
        <dbReference type="Proteomes" id="UP000002412"/>
    </source>
</evidence>
<name>A0A0U1QTD9_YERP3</name>
<proteinExistence type="predicted"/>
<evidence type="ECO:0000256" key="1">
    <source>
        <dbReference type="SAM" id="MobiDB-lite"/>
    </source>
</evidence>
<dbReference type="KEGG" id="ypi:YpsIP31758_B0009"/>
<dbReference type="HOGENOM" id="CLU_487400_0_0_6"/>
<dbReference type="RefSeq" id="WP_011988492.1">
    <property type="nucleotide sequence ID" value="NC_009705.1"/>
</dbReference>
<gene>
    <name evidence="2" type="ordered locus">YpsIP31758_B0009</name>
</gene>
<feature type="region of interest" description="Disordered" evidence="1">
    <location>
        <begin position="356"/>
        <end position="378"/>
    </location>
</feature>
<protein>
    <submittedName>
        <fullName evidence="2">Uncharacterized protein</fullName>
    </submittedName>
</protein>
<evidence type="ECO:0000313" key="2">
    <source>
        <dbReference type="EMBL" id="ABS45648.1"/>
    </source>
</evidence>
<dbReference type="EMBL" id="CP000719">
    <property type="protein sequence ID" value="ABS45648.1"/>
    <property type="molecule type" value="Genomic_DNA"/>
</dbReference>
<organism evidence="2 3">
    <name type="scientific">Yersinia pseudotuberculosis serotype O:1b (strain IP 31758)</name>
    <dbReference type="NCBI Taxonomy" id="349747"/>
    <lineage>
        <taxon>Bacteria</taxon>
        <taxon>Pseudomonadati</taxon>
        <taxon>Pseudomonadota</taxon>
        <taxon>Gammaproteobacteria</taxon>
        <taxon>Enterobacterales</taxon>
        <taxon>Yersiniaceae</taxon>
        <taxon>Yersinia</taxon>
    </lineage>
</organism>
<accession>A0A0U1QTD9</accession>
<geneLocation type="plasmid" evidence="3">
    <name>plasmid_153kb</name>
</geneLocation>
<reference evidence="2 3" key="1">
    <citation type="journal article" date="2007" name="PLoS Genet.">
        <title>The complete genome sequence of Yersinia pseudotuberculosis IP31758, the causative agent of Far East scarlet-like fever.</title>
        <authorList>
            <person name="Eppinger M."/>
            <person name="Rosovitz M.J."/>
            <person name="Fricke W.F."/>
            <person name="Rasko D.A."/>
            <person name="Kokorina G."/>
            <person name="Fayolle C."/>
            <person name="Lindler L.E."/>
            <person name="Carniel E."/>
            <person name="Ravel J."/>
        </authorList>
    </citation>
    <scope>NUCLEOTIDE SEQUENCE [LARGE SCALE GENOMIC DNA]</scope>
    <source>
        <strain evidence="2 3">IP 31758</strain>
        <plasmid evidence="3">Plasmid plasmid_153kb</plasmid>
    </source>
</reference>
<sequence length="559" mass="62116">MDYQDEVDHWANGDLPNFAPITTEEELITSINNIISDIDYVAYAKQHRILFGEKPENGNFAIYPLANGNLAENAETTDNFALIDENEQVLFIDSSFMVVIDKYNDAYHGIVPEPLSFDDLLGFLGSAEPALDAANDSNIEQDNVNGEENLIDQAIEEKANTPVMILVTLADGSVIEIEEGFYNQLVTESTESHHTDRSNYITLPLDSGVLNLSPSMFYALLDTSEANDLKVRECRAKWLTETKQEKINIEVDQSSPMEPETIAPNPLELTDSPSPVVGMYPHTEYGERPTLGSQSYEKTYDKNVADLGEGAKSLVQGAASVVGGGASMVGAAAKAAGKLFKSFGQGINDRVAALEQTQQEPHTDPVAENDATSPSYPSHSVMDFHKAQLSMREQAFDEQVGQMWQHDQMRPVKEKIKEIANERGVSFESVLQSLPKDEELKELYTEVQNTIENDSELKNSAMKAKEHLNGWLDSYKMAVQRAQHMEESEDYEADLEIEGAKGRMAEKVEQSPLFENDGQSSYEAFKQKLEAILEKIKELFQSLGRRSTAENTVQPDTGM</sequence>
<dbReference type="Proteomes" id="UP000002412">
    <property type="component" value="Plasmid p_153kb"/>
</dbReference>
<dbReference type="AlphaFoldDB" id="A0A0U1QTD9"/>
<keyword evidence="2" id="KW-0614">Plasmid</keyword>